<accession>A0A816HTV9</accession>
<evidence type="ECO:0000313" key="2">
    <source>
        <dbReference type="Proteomes" id="UP000663828"/>
    </source>
</evidence>
<proteinExistence type="predicted"/>
<dbReference type="Proteomes" id="UP000663828">
    <property type="component" value="Unassembled WGS sequence"/>
</dbReference>
<dbReference type="SUPFAM" id="SSF69318">
    <property type="entry name" value="Integrin alpha N-terminal domain"/>
    <property type="match status" value="1"/>
</dbReference>
<dbReference type="InterPro" id="IPR028994">
    <property type="entry name" value="Integrin_alpha_N"/>
</dbReference>
<reference evidence="1" key="1">
    <citation type="submission" date="2021-02" db="EMBL/GenBank/DDBJ databases">
        <authorList>
            <person name="Nowell W R."/>
        </authorList>
    </citation>
    <scope>NUCLEOTIDE SEQUENCE</scope>
</reference>
<keyword evidence="2" id="KW-1185">Reference proteome</keyword>
<protein>
    <submittedName>
        <fullName evidence="1">Uncharacterized protein</fullName>
    </submittedName>
</protein>
<organism evidence="1 2">
    <name type="scientific">Adineta ricciae</name>
    <name type="common">Rotifer</name>
    <dbReference type="NCBI Taxonomy" id="249248"/>
    <lineage>
        <taxon>Eukaryota</taxon>
        <taxon>Metazoa</taxon>
        <taxon>Spiralia</taxon>
        <taxon>Gnathifera</taxon>
        <taxon>Rotifera</taxon>
        <taxon>Eurotatoria</taxon>
        <taxon>Bdelloidea</taxon>
        <taxon>Adinetida</taxon>
        <taxon>Adinetidae</taxon>
        <taxon>Adineta</taxon>
    </lineage>
</organism>
<comment type="caution">
    <text evidence="1">The sequence shown here is derived from an EMBL/GenBank/DDBJ whole genome shotgun (WGS) entry which is preliminary data.</text>
</comment>
<name>A0A816HTV9_ADIRI</name>
<dbReference type="EMBL" id="CAJNOR010019983">
    <property type="protein sequence ID" value="CAF1690123.1"/>
    <property type="molecule type" value="Genomic_DNA"/>
</dbReference>
<dbReference type="AlphaFoldDB" id="A0A816HTV9"/>
<evidence type="ECO:0000313" key="1">
    <source>
        <dbReference type="EMBL" id="CAF1690123.1"/>
    </source>
</evidence>
<feature type="non-terminal residue" evidence="1">
    <location>
        <position position="1"/>
    </location>
</feature>
<gene>
    <name evidence="1" type="ORF">XAT740_LOCUS63607</name>
</gene>
<sequence>YGSQPFSVIVGDFNDDHKLDFAVANTASDSSDILLQTC</sequence>